<dbReference type="Gene3D" id="3.20.20.80">
    <property type="entry name" value="Glycosidases"/>
    <property type="match status" value="1"/>
</dbReference>
<dbReference type="OrthoDB" id="9771116at2"/>
<dbReference type="KEGG" id="mff:MFFC18_05310"/>
<evidence type="ECO:0000313" key="2">
    <source>
        <dbReference type="EMBL" id="QEG20681.1"/>
    </source>
</evidence>
<dbReference type="SUPFAM" id="SSF49785">
    <property type="entry name" value="Galactose-binding domain-like"/>
    <property type="match status" value="1"/>
</dbReference>
<dbReference type="Proteomes" id="UP000322214">
    <property type="component" value="Chromosome"/>
</dbReference>
<evidence type="ECO:0000256" key="1">
    <source>
        <dbReference type="SAM" id="SignalP"/>
    </source>
</evidence>
<dbReference type="InterPro" id="IPR017853">
    <property type="entry name" value="GH"/>
</dbReference>
<gene>
    <name evidence="2" type="ORF">MFFC18_05310</name>
</gene>
<dbReference type="Gene3D" id="2.60.120.260">
    <property type="entry name" value="Galactose-binding domain-like"/>
    <property type="match status" value="1"/>
</dbReference>
<dbReference type="SUPFAM" id="SSF51445">
    <property type="entry name" value="(Trans)glycosidases"/>
    <property type="match status" value="2"/>
</dbReference>
<name>A0A5B9PC46_9BACT</name>
<accession>A0A5B9PC46</accession>
<dbReference type="InterPro" id="IPR008979">
    <property type="entry name" value="Galactose-bd-like_sf"/>
</dbReference>
<dbReference type="EMBL" id="CP042912">
    <property type="protein sequence ID" value="QEG20681.1"/>
    <property type="molecule type" value="Genomic_DNA"/>
</dbReference>
<evidence type="ECO:0000313" key="3">
    <source>
        <dbReference type="Proteomes" id="UP000322214"/>
    </source>
</evidence>
<feature type="chain" id="PRO_5023150219" evidence="1">
    <location>
        <begin position="28"/>
        <end position="864"/>
    </location>
</feature>
<sequence precursor="true">MRTHSVVLIFAVGTLLTVCLYANVAVAAPQPDLVAFHIPGDDASDTITSFASRVGPEAGAQGFVSVKNGKFSLAGKRQRFWGVNLCFSANFPTHEKATKIAAHFRKLGLNIVRFHHMDMQDAPGGIWRTKADGTRELDPEQIDRLDFFLNELHKNGIYANLNMHVSRTLTKGEGFPEYESGLWWTGSNKWVMYYDPDVQQELKKYCRDLLTHENPYRKLRRVDDPGLAMVEMLNENYFSVKGVELLRRLPKRFQDSFRVKWSAWLKQKYNDEASMFAAWESRQQPMGSVLAESNTWAKDLGPWSLAETNVSVKKTFGGESPDANIPSVRFVPSGRSDMAHHMQLRQTNLSVTEKQAYTLKLWVRADQPRDLKLELATSAGGEWRDLGLFETVQINENWQKIQRTILPRESIHAEVTLALNFGLDATPIEFAGVQLQEGAEMIELDNRQRFDDHSVAVPDTGWPSASHEDLQEFMVDTERAWIVELKDYLTDELGVKVPITASQENYHAPGVLAETCDFIDFHNYWHHPLFPGDAEWSQSRWTVDQQAIESAPTRSDWPANSLLMRCGWRYHDMPFTLSEWNQGEPNVTGSGAIMMAATIGAIQDWDGIMFFSYTENGDRFFADRFEGWFDFAGHPVKQAVIAAAGDIYLRGDLDPLKRRKSGTYANRVDGRTAFEFQIGVDVNAKKPDDVVVPEQNRFQTPDQKLLWDATDPQQAFMQLNTDRSKGVWGLIANQSFQVGDMTFDVGDVRHNYATILLTSKDDQPISQSHSMLLLASSSAENTGMKWNESRNSIGENWGTGPTLINPVNAEVRLPKSGLAGIPSVWSLDGTGQRTGQIETAVEGDQFVFEIGADHKTLWYEVEIK</sequence>
<dbReference type="STRING" id="980251.GCA_001642875_02284"/>
<organism evidence="2 3">
    <name type="scientific">Mariniblastus fucicola</name>
    <dbReference type="NCBI Taxonomy" id="980251"/>
    <lineage>
        <taxon>Bacteria</taxon>
        <taxon>Pseudomonadati</taxon>
        <taxon>Planctomycetota</taxon>
        <taxon>Planctomycetia</taxon>
        <taxon>Pirellulales</taxon>
        <taxon>Pirellulaceae</taxon>
        <taxon>Mariniblastus</taxon>
    </lineage>
</organism>
<feature type="signal peptide" evidence="1">
    <location>
        <begin position="1"/>
        <end position="27"/>
    </location>
</feature>
<reference evidence="2 3" key="1">
    <citation type="submission" date="2019-08" db="EMBL/GenBank/DDBJ databases">
        <title>Deep-cultivation of Planctomycetes and their phenomic and genomic characterization uncovers novel biology.</title>
        <authorList>
            <person name="Wiegand S."/>
            <person name="Jogler M."/>
            <person name="Boedeker C."/>
            <person name="Pinto D."/>
            <person name="Vollmers J."/>
            <person name="Rivas-Marin E."/>
            <person name="Kohn T."/>
            <person name="Peeters S.H."/>
            <person name="Heuer A."/>
            <person name="Rast P."/>
            <person name="Oberbeckmann S."/>
            <person name="Bunk B."/>
            <person name="Jeske O."/>
            <person name="Meyerdierks A."/>
            <person name="Storesund J.E."/>
            <person name="Kallscheuer N."/>
            <person name="Luecker S."/>
            <person name="Lage O.M."/>
            <person name="Pohl T."/>
            <person name="Merkel B.J."/>
            <person name="Hornburger P."/>
            <person name="Mueller R.-W."/>
            <person name="Bruemmer F."/>
            <person name="Labrenz M."/>
            <person name="Spormann A.M."/>
            <person name="Op den Camp H."/>
            <person name="Overmann J."/>
            <person name="Amann R."/>
            <person name="Jetten M.S.M."/>
            <person name="Mascher T."/>
            <person name="Medema M.H."/>
            <person name="Devos D.P."/>
            <person name="Kaster A.-K."/>
            <person name="Ovreas L."/>
            <person name="Rohde M."/>
            <person name="Galperin M.Y."/>
            <person name="Jogler C."/>
        </authorList>
    </citation>
    <scope>NUCLEOTIDE SEQUENCE [LARGE SCALE GENOMIC DNA]</scope>
    <source>
        <strain evidence="2 3">FC18</strain>
    </source>
</reference>
<dbReference type="RefSeq" id="WP_075084712.1">
    <property type="nucleotide sequence ID" value="NZ_CP042912.1"/>
</dbReference>
<keyword evidence="1" id="KW-0732">Signal</keyword>
<proteinExistence type="predicted"/>
<keyword evidence="3" id="KW-1185">Reference proteome</keyword>
<protein>
    <submittedName>
        <fullName evidence="2">Carbohydrate binding domain protein</fullName>
    </submittedName>
</protein>
<dbReference type="AlphaFoldDB" id="A0A5B9PC46"/>